<organism evidence="2 3">
    <name type="scientific">Eubacterium ramulus</name>
    <dbReference type="NCBI Taxonomy" id="39490"/>
    <lineage>
        <taxon>Bacteria</taxon>
        <taxon>Bacillati</taxon>
        <taxon>Bacillota</taxon>
        <taxon>Clostridia</taxon>
        <taxon>Eubacteriales</taxon>
        <taxon>Eubacteriaceae</taxon>
        <taxon>Eubacterium</taxon>
    </lineage>
</organism>
<evidence type="ECO:0000313" key="2">
    <source>
        <dbReference type="EMBL" id="PWE85301.1"/>
    </source>
</evidence>
<dbReference type="Gene3D" id="3.40.50.12780">
    <property type="entry name" value="N-terminal domain of ligase-like"/>
    <property type="match status" value="1"/>
</dbReference>
<dbReference type="PROSITE" id="PS00455">
    <property type="entry name" value="AMP_BINDING"/>
    <property type="match status" value="1"/>
</dbReference>
<dbReference type="InterPro" id="IPR050237">
    <property type="entry name" value="ATP-dep_AMP-bd_enzyme"/>
</dbReference>
<dbReference type="PANTHER" id="PTHR43767">
    <property type="entry name" value="LONG-CHAIN-FATTY-ACID--COA LIGASE"/>
    <property type="match status" value="1"/>
</dbReference>
<dbReference type="EMBL" id="JRFU01000230">
    <property type="protein sequence ID" value="PWE85301.1"/>
    <property type="molecule type" value="Genomic_DNA"/>
</dbReference>
<proteinExistence type="predicted"/>
<dbReference type="SUPFAM" id="SSF56801">
    <property type="entry name" value="Acetyl-CoA synthetase-like"/>
    <property type="match status" value="1"/>
</dbReference>
<feature type="domain" description="AMP-dependent synthetase/ligase" evidence="1">
    <location>
        <begin position="9"/>
        <end position="365"/>
    </location>
</feature>
<sequence>MYFDMELKPADRPALQTDTGICITYGELREQIAEFRHAVRQRSFVFLLCENTPGAVIGYLGCLNAGAVPLLLNAELDETLLQEMYERYQPEYVWMPKKHAETWKPCNLSEKQNKADENINKSDEKNCTIGYEKAEYVLYQTEAPKCELHPELALLLATSGSTGSPKLVRLSRQNLESNALSIMEYLKLTESERAITCLPMQYTYGLSVMNSHFQAGACVLLTTSSVVQQQFWDYFKSAEGTSLVGVPYTYELFRRLHLFDDRTQKPGEQPWYQHLRYMTQAGGRLPEPLQQKVGTWAKEHDIKFVVMYGQTEATARMSYLPADHCLEKIGSIGIAIPGGTFHLEDVDPATGVGELIYEGPNVTLGMAECRADLSKGDERQGVLHTGDLARVDEDGFYYIAGRKKRFLKIFGIRVGLDECERILQKAYVEVDCEFVCVGTDDHLQIYTTDSTCAETAAELLADRLHISNRAVQAYYIAEIPKNASGKTQYNKLQDKVKE</sequence>
<evidence type="ECO:0000313" key="3">
    <source>
        <dbReference type="Proteomes" id="UP000245288"/>
    </source>
</evidence>
<evidence type="ECO:0000259" key="1">
    <source>
        <dbReference type="Pfam" id="PF00501"/>
    </source>
</evidence>
<name>A0A2V1JQ50_EUBRA</name>
<dbReference type="AlphaFoldDB" id="A0A2V1JQ50"/>
<gene>
    <name evidence="2" type="ORF">LG34_16705</name>
</gene>
<keyword evidence="3" id="KW-1185">Reference proteome</keyword>
<protein>
    <recommendedName>
        <fullName evidence="1">AMP-dependent synthetase/ligase domain-containing protein</fullName>
    </recommendedName>
</protein>
<comment type="caution">
    <text evidence="2">The sequence shown here is derived from an EMBL/GenBank/DDBJ whole genome shotgun (WGS) entry which is preliminary data.</text>
</comment>
<dbReference type="RefSeq" id="WP_242979933.1">
    <property type="nucleotide sequence ID" value="NZ_JRFU01000230.1"/>
</dbReference>
<dbReference type="PANTHER" id="PTHR43767:SF10">
    <property type="entry name" value="SURFACTIN SYNTHASE SUBUNIT 1"/>
    <property type="match status" value="1"/>
</dbReference>
<dbReference type="Proteomes" id="UP000245288">
    <property type="component" value="Unassembled WGS sequence"/>
</dbReference>
<accession>A0A2V1JQ50</accession>
<dbReference type="InterPro" id="IPR000873">
    <property type="entry name" value="AMP-dep_synth/lig_dom"/>
</dbReference>
<dbReference type="Pfam" id="PF00501">
    <property type="entry name" value="AMP-binding"/>
    <property type="match status" value="1"/>
</dbReference>
<dbReference type="InterPro" id="IPR020845">
    <property type="entry name" value="AMP-binding_CS"/>
</dbReference>
<reference evidence="2 3" key="1">
    <citation type="submission" date="2014-09" db="EMBL/GenBank/DDBJ databases">
        <title>Butyrate-producing bacteria isolated from human gut.</title>
        <authorList>
            <person name="Zhang Q."/>
            <person name="Zhao L."/>
        </authorList>
    </citation>
    <scope>NUCLEOTIDE SEQUENCE [LARGE SCALE GENOMIC DNA]</scope>
    <source>
        <strain evidence="2 3">21</strain>
    </source>
</reference>
<dbReference type="InterPro" id="IPR042099">
    <property type="entry name" value="ANL_N_sf"/>
</dbReference>